<dbReference type="STRING" id="13333.W1NVF5"/>
<evidence type="ECO:0000313" key="4">
    <source>
        <dbReference type="Proteomes" id="UP000017836"/>
    </source>
</evidence>
<dbReference type="SMART" id="SM00478">
    <property type="entry name" value="ENDO3c"/>
    <property type="match status" value="1"/>
</dbReference>
<evidence type="ECO:0000259" key="2">
    <source>
        <dbReference type="SMART" id="SM00478"/>
    </source>
</evidence>
<evidence type="ECO:0000256" key="1">
    <source>
        <dbReference type="SAM" id="MobiDB-lite"/>
    </source>
</evidence>
<dbReference type="Gene3D" id="1.10.1670.10">
    <property type="entry name" value="Helix-hairpin-Helix base-excision DNA repair enzymes (C-terminal)"/>
    <property type="match status" value="1"/>
</dbReference>
<evidence type="ECO:0000313" key="3">
    <source>
        <dbReference type="EMBL" id="ERM99597.1"/>
    </source>
</evidence>
<dbReference type="SUPFAM" id="SSF48150">
    <property type="entry name" value="DNA-glycosylase"/>
    <property type="match status" value="1"/>
</dbReference>
<dbReference type="HOGENOM" id="CLU_012862_9_0_1"/>
<dbReference type="InterPro" id="IPR003265">
    <property type="entry name" value="HhH-GPD_domain"/>
</dbReference>
<dbReference type="Gene3D" id="1.10.340.30">
    <property type="entry name" value="Hypothetical protein, domain 2"/>
    <property type="match status" value="1"/>
</dbReference>
<feature type="region of interest" description="Disordered" evidence="1">
    <location>
        <begin position="1"/>
        <end position="22"/>
    </location>
</feature>
<dbReference type="PANTHER" id="PTHR47203">
    <property type="match status" value="1"/>
</dbReference>
<gene>
    <name evidence="3" type="ORF">AMTR_s00088p00146000</name>
</gene>
<name>W1NVF5_AMBTC</name>
<dbReference type="InterPro" id="IPR011257">
    <property type="entry name" value="DNA_glycosylase"/>
</dbReference>
<dbReference type="EMBL" id="KI394998">
    <property type="protein sequence ID" value="ERM99597.1"/>
    <property type="molecule type" value="Genomic_DNA"/>
</dbReference>
<dbReference type="OMA" id="LHVLMVG"/>
<dbReference type="OrthoDB" id="5607at2759"/>
<feature type="domain" description="HhH-GPD" evidence="2">
    <location>
        <begin position="123"/>
        <end position="280"/>
    </location>
</feature>
<reference evidence="4" key="1">
    <citation type="journal article" date="2013" name="Science">
        <title>The Amborella genome and the evolution of flowering plants.</title>
        <authorList>
            <consortium name="Amborella Genome Project"/>
        </authorList>
    </citation>
    <scope>NUCLEOTIDE SEQUENCE [LARGE SCALE GENOMIC DNA]</scope>
</reference>
<dbReference type="GO" id="GO:0016787">
    <property type="term" value="F:hydrolase activity"/>
    <property type="evidence" value="ECO:0007669"/>
    <property type="project" value="UniProtKB-ARBA"/>
</dbReference>
<dbReference type="PANTHER" id="PTHR47203:SF1">
    <property type="entry name" value="HYPOTHETICAL BASE EXCISION DNA REPAIR PROTEIN (EUROFUNG)"/>
    <property type="match status" value="1"/>
</dbReference>
<dbReference type="Pfam" id="PF00730">
    <property type="entry name" value="HhH-GPD"/>
    <property type="match status" value="1"/>
</dbReference>
<dbReference type="GO" id="GO:0006284">
    <property type="term" value="P:base-excision repair"/>
    <property type="evidence" value="ECO:0007669"/>
    <property type="project" value="InterPro"/>
</dbReference>
<dbReference type="KEGG" id="atr:18427632"/>
<dbReference type="GO" id="GO:0140097">
    <property type="term" value="F:catalytic activity, acting on DNA"/>
    <property type="evidence" value="ECO:0007669"/>
    <property type="project" value="UniProtKB-ARBA"/>
</dbReference>
<dbReference type="CDD" id="cd00056">
    <property type="entry name" value="ENDO3c"/>
    <property type="match status" value="1"/>
</dbReference>
<dbReference type="Gramene" id="ERM99597">
    <property type="protein sequence ID" value="ERM99597"/>
    <property type="gene ID" value="AMTR_s00088p00146000"/>
</dbReference>
<accession>W1NVF5</accession>
<dbReference type="AlphaFoldDB" id="W1NVF5"/>
<proteinExistence type="predicted"/>
<organism evidence="3 4">
    <name type="scientific">Amborella trichopoda</name>
    <dbReference type="NCBI Taxonomy" id="13333"/>
    <lineage>
        <taxon>Eukaryota</taxon>
        <taxon>Viridiplantae</taxon>
        <taxon>Streptophyta</taxon>
        <taxon>Embryophyta</taxon>
        <taxon>Tracheophyta</taxon>
        <taxon>Spermatophyta</taxon>
        <taxon>Magnoliopsida</taxon>
        <taxon>Amborellales</taxon>
        <taxon>Amborellaceae</taxon>
        <taxon>Amborella</taxon>
    </lineage>
</organism>
<keyword evidence="4" id="KW-1185">Reference proteome</keyword>
<sequence>MGMSRKTQVKKRRISSPPPPSTLLLHHSEHHLLPNSETTTSANPRSPYPNFQRPTPQECLIVRDALISLHGFPEEFAEFRRKEAVVNDSFEEKQQKLDDEGEVRIAPLIQGGSVLDGLVSVILSQNTTDVNSRRAFESLKLAFPTWEDVHAAESKSVVNTIKCGGLAETKASCIKNILSALLEQKGKICLDYLREMPIDKIKAELRHFKGVGPKTVACVLMFYLQKDDFPVDTHVFRIVKAIGWVPSEANREKAYLHLNSQIPDDLKFDLNCLLVTHGKHCEKCTKGHRAQRTPLGSCPLSSYYV</sequence>
<protein>
    <recommendedName>
        <fullName evidence="2">HhH-GPD domain-containing protein</fullName>
    </recommendedName>
</protein>
<dbReference type="eggNOG" id="ENOG502QRUG">
    <property type="taxonomic scope" value="Eukaryota"/>
</dbReference>
<feature type="region of interest" description="Disordered" evidence="1">
    <location>
        <begin position="34"/>
        <end position="54"/>
    </location>
</feature>
<dbReference type="Proteomes" id="UP000017836">
    <property type="component" value="Unassembled WGS sequence"/>
</dbReference>
<dbReference type="InterPro" id="IPR023170">
    <property type="entry name" value="HhH_base_excis_C"/>
</dbReference>